<name>A0A445L176_GLYSO</name>
<organism evidence="1 2">
    <name type="scientific">Glycine soja</name>
    <name type="common">Wild soybean</name>
    <dbReference type="NCBI Taxonomy" id="3848"/>
    <lineage>
        <taxon>Eukaryota</taxon>
        <taxon>Viridiplantae</taxon>
        <taxon>Streptophyta</taxon>
        <taxon>Embryophyta</taxon>
        <taxon>Tracheophyta</taxon>
        <taxon>Spermatophyta</taxon>
        <taxon>Magnoliopsida</taxon>
        <taxon>eudicotyledons</taxon>
        <taxon>Gunneridae</taxon>
        <taxon>Pentapetalae</taxon>
        <taxon>rosids</taxon>
        <taxon>fabids</taxon>
        <taxon>Fabales</taxon>
        <taxon>Fabaceae</taxon>
        <taxon>Papilionoideae</taxon>
        <taxon>50 kb inversion clade</taxon>
        <taxon>NPAAA clade</taxon>
        <taxon>indigoferoid/millettioid clade</taxon>
        <taxon>Phaseoleae</taxon>
        <taxon>Glycine</taxon>
        <taxon>Glycine subgen. Soja</taxon>
    </lineage>
</organism>
<evidence type="ECO:0000313" key="1">
    <source>
        <dbReference type="EMBL" id="RZC16855.1"/>
    </source>
</evidence>
<dbReference type="InterPro" id="IPR045152">
    <property type="entry name" value="EDC4-like"/>
</dbReference>
<evidence type="ECO:0000313" key="2">
    <source>
        <dbReference type="Proteomes" id="UP000289340"/>
    </source>
</evidence>
<sequence length="262" mass="28876">MVFFPITKEGKILEGSLGQNMEKVVKAHTDALWARLLEENAKQEKLERDRTQQITNLISNYVNKDMVSVLEKIIKKEISSIGTTITHSISQVIEKTISSAIAKSFQKGVGDKALNQLEKSISSKLEAIVARQIHAQFQTSSKQALQEALKTSVEASVVPTFEMSCKALFDQIDIKFQNGLVKHTIDTINSASSITQTLSGQLADGQRKLLAIATNSKVATDPFVAQIKNGLQEMTEDPTKELSRLISEGKFEEAFTGALHRS</sequence>
<feature type="non-terminal residue" evidence="1">
    <location>
        <position position="262"/>
    </location>
</feature>
<dbReference type="GO" id="GO:0000932">
    <property type="term" value="C:P-body"/>
    <property type="evidence" value="ECO:0007669"/>
    <property type="project" value="TreeGrafter"/>
</dbReference>
<dbReference type="PANTHER" id="PTHR15598:SF7">
    <property type="entry name" value="ENHANCER OF MRNA-DECAPPING-LIKE PROTEIN"/>
    <property type="match status" value="1"/>
</dbReference>
<keyword evidence="2" id="KW-1185">Reference proteome</keyword>
<dbReference type="PANTHER" id="PTHR15598">
    <property type="entry name" value="ENHANCER OF MRNA-DECAPPING PROTEIN 4"/>
    <property type="match status" value="1"/>
</dbReference>
<dbReference type="AlphaFoldDB" id="A0A445L176"/>
<proteinExistence type="predicted"/>
<comment type="caution">
    <text evidence="1">The sequence shown here is derived from an EMBL/GenBank/DDBJ whole genome shotgun (WGS) entry which is preliminary data.</text>
</comment>
<gene>
    <name evidence="1" type="ORF">D0Y65_009937</name>
</gene>
<dbReference type="GO" id="GO:0031087">
    <property type="term" value="P:deadenylation-independent decapping of nuclear-transcribed mRNA"/>
    <property type="evidence" value="ECO:0007669"/>
    <property type="project" value="InterPro"/>
</dbReference>
<accession>A0A445L176</accession>
<dbReference type="EMBL" id="QZWG01000004">
    <property type="protein sequence ID" value="RZC16855.1"/>
    <property type="molecule type" value="Genomic_DNA"/>
</dbReference>
<protein>
    <submittedName>
        <fullName evidence="1">Varicose-related protein</fullName>
    </submittedName>
</protein>
<reference evidence="1 2" key="1">
    <citation type="submission" date="2018-09" db="EMBL/GenBank/DDBJ databases">
        <title>A high-quality reference genome of wild soybean provides a powerful tool to mine soybean genomes.</title>
        <authorList>
            <person name="Xie M."/>
            <person name="Chung C.Y.L."/>
            <person name="Li M.-W."/>
            <person name="Wong F.-L."/>
            <person name="Chan T.-F."/>
            <person name="Lam H.-M."/>
        </authorList>
    </citation>
    <scope>NUCLEOTIDE SEQUENCE [LARGE SCALE GENOMIC DNA]</scope>
    <source>
        <strain evidence="2">cv. W05</strain>
        <tissue evidence="1">Hypocotyl of etiolated seedlings</tissue>
    </source>
</reference>
<dbReference type="Proteomes" id="UP000289340">
    <property type="component" value="Chromosome 4"/>
</dbReference>